<keyword evidence="8" id="KW-1185">Reference proteome</keyword>
<evidence type="ECO:0000256" key="1">
    <source>
        <dbReference type="ARBA" id="ARBA00004141"/>
    </source>
</evidence>
<accession>A0A0J7L9B5</accession>
<feature type="region of interest" description="Disordered" evidence="6">
    <location>
        <begin position="1"/>
        <end position="54"/>
    </location>
</feature>
<feature type="transmembrane region" description="Helical" evidence="5">
    <location>
        <begin position="142"/>
        <end position="160"/>
    </location>
</feature>
<dbReference type="Pfam" id="PF01027">
    <property type="entry name" value="Bax1-I"/>
    <property type="match status" value="2"/>
</dbReference>
<organism evidence="7 8">
    <name type="scientific">Lasius niger</name>
    <name type="common">Black garden ant</name>
    <dbReference type="NCBI Taxonomy" id="67767"/>
    <lineage>
        <taxon>Eukaryota</taxon>
        <taxon>Metazoa</taxon>
        <taxon>Ecdysozoa</taxon>
        <taxon>Arthropoda</taxon>
        <taxon>Hexapoda</taxon>
        <taxon>Insecta</taxon>
        <taxon>Pterygota</taxon>
        <taxon>Neoptera</taxon>
        <taxon>Endopterygota</taxon>
        <taxon>Hymenoptera</taxon>
        <taxon>Apocrita</taxon>
        <taxon>Aculeata</taxon>
        <taxon>Formicoidea</taxon>
        <taxon>Formicidae</taxon>
        <taxon>Formicinae</taxon>
        <taxon>Lasius</taxon>
        <taxon>Lasius</taxon>
    </lineage>
</organism>
<evidence type="ECO:0000256" key="5">
    <source>
        <dbReference type="RuleBase" id="RU004379"/>
    </source>
</evidence>
<protein>
    <submittedName>
        <fullName evidence="7">Protein lifeguard 1-like isoform x2 protein</fullName>
    </submittedName>
</protein>
<feature type="transmembrane region" description="Helical" evidence="5">
    <location>
        <begin position="204"/>
        <end position="225"/>
    </location>
</feature>
<dbReference type="GO" id="GO:0016020">
    <property type="term" value="C:membrane"/>
    <property type="evidence" value="ECO:0007669"/>
    <property type="project" value="UniProtKB-SubCell"/>
</dbReference>
<dbReference type="PANTHER" id="PTHR23291">
    <property type="entry name" value="BAX INHIBITOR-RELATED"/>
    <property type="match status" value="1"/>
</dbReference>
<dbReference type="OrthoDB" id="7933078at2759"/>
<dbReference type="CDD" id="cd10428">
    <property type="entry name" value="LFG_like"/>
    <property type="match status" value="1"/>
</dbReference>
<evidence type="ECO:0000256" key="2">
    <source>
        <dbReference type="ARBA" id="ARBA00022692"/>
    </source>
</evidence>
<keyword evidence="4 5" id="KW-0472">Membrane</keyword>
<reference evidence="7 8" key="1">
    <citation type="submission" date="2015-04" db="EMBL/GenBank/DDBJ databases">
        <title>Lasius niger genome sequencing.</title>
        <authorList>
            <person name="Konorov E.A."/>
            <person name="Nikitin M.A."/>
            <person name="Kirill M.V."/>
            <person name="Chang P."/>
        </authorList>
    </citation>
    <scope>NUCLEOTIDE SEQUENCE [LARGE SCALE GENOMIC DNA]</scope>
    <source>
        <tissue evidence="7">Whole</tissue>
    </source>
</reference>
<evidence type="ECO:0000313" key="8">
    <source>
        <dbReference type="Proteomes" id="UP000036403"/>
    </source>
</evidence>
<dbReference type="EMBL" id="LBMM01000221">
    <property type="protein sequence ID" value="KMR04268.1"/>
    <property type="molecule type" value="Genomic_DNA"/>
</dbReference>
<keyword evidence="2 5" id="KW-0812">Transmembrane</keyword>
<comment type="caution">
    <text evidence="7">The sequence shown here is derived from an EMBL/GenBank/DDBJ whole genome shotgun (WGS) entry which is preliminary data.</text>
</comment>
<evidence type="ECO:0000256" key="6">
    <source>
        <dbReference type="SAM" id="MobiDB-lite"/>
    </source>
</evidence>
<sequence>MTTWQAPGPYPQQNPGYPPPQEGYPYPQQNPGYPPPYSGGNPPGPGFIPPPGAPPYGEAPPFNSGFGAVPPVQSGMYGSGYGEDPLQDEIKGFEFNDKTIRNGFIRKVYSILMCQLLITLGMISWFLYHEPTQKWVMKHTELFWIAFAATIVLIICMACCTNVRRKAPMNFIFLFGFTLAEAFLLAIAASTYKKEETKIDFTGLHSALFVAVLVLLIFGFIAMIWHGKIITLVYASLGALIFSLYLVYDTQMMIGGKHKYSISPEEYIFAALSLYLDVVNIFIYILTIIGASRD</sequence>
<comment type="similarity">
    <text evidence="5">Belongs to the BI1 family.</text>
</comment>
<comment type="subcellular location">
    <subcellularLocation>
        <location evidence="1">Membrane</location>
        <topology evidence="1">Multi-pass membrane protein</topology>
    </subcellularLocation>
</comment>
<keyword evidence="3 5" id="KW-1133">Transmembrane helix</keyword>
<dbReference type="PaxDb" id="67767-A0A0J7L9B5"/>
<evidence type="ECO:0000256" key="4">
    <source>
        <dbReference type="ARBA" id="ARBA00023136"/>
    </source>
</evidence>
<evidence type="ECO:0000313" key="7">
    <source>
        <dbReference type="EMBL" id="KMR04268.1"/>
    </source>
</evidence>
<feature type="transmembrane region" description="Helical" evidence="5">
    <location>
        <begin position="268"/>
        <end position="291"/>
    </location>
</feature>
<gene>
    <name evidence="7" type="ORF">RF55_730</name>
</gene>
<feature type="compositionally biased region" description="Pro residues" evidence="6">
    <location>
        <begin position="32"/>
        <end position="54"/>
    </location>
</feature>
<feature type="compositionally biased region" description="Pro residues" evidence="6">
    <location>
        <begin position="8"/>
        <end position="22"/>
    </location>
</feature>
<feature type="transmembrane region" description="Helical" evidence="5">
    <location>
        <begin position="172"/>
        <end position="192"/>
    </location>
</feature>
<dbReference type="Proteomes" id="UP000036403">
    <property type="component" value="Unassembled WGS sequence"/>
</dbReference>
<dbReference type="AlphaFoldDB" id="A0A0J7L9B5"/>
<dbReference type="InterPro" id="IPR006214">
    <property type="entry name" value="Bax_inhibitor_1-related"/>
</dbReference>
<name>A0A0J7L9B5_LASNI</name>
<evidence type="ECO:0000256" key="3">
    <source>
        <dbReference type="ARBA" id="ARBA00022989"/>
    </source>
</evidence>
<feature type="transmembrane region" description="Helical" evidence="5">
    <location>
        <begin position="108"/>
        <end position="127"/>
    </location>
</feature>
<proteinExistence type="inferred from homology"/>
<feature type="transmembrane region" description="Helical" evidence="5">
    <location>
        <begin position="232"/>
        <end position="248"/>
    </location>
</feature>
<dbReference type="PANTHER" id="PTHR23291:SF47">
    <property type="entry name" value="TRANSMEMBRANE BAX INHIBITOR MOTIF CONTAINING 7"/>
    <property type="match status" value="1"/>
</dbReference>